<keyword evidence="5 7" id="KW-1133">Transmembrane helix</keyword>
<dbReference type="PANTHER" id="PTHR23513">
    <property type="entry name" value="INTEGRAL MEMBRANE EFFLUX PROTEIN-RELATED"/>
    <property type="match status" value="1"/>
</dbReference>
<feature type="transmembrane region" description="Helical" evidence="7">
    <location>
        <begin position="40"/>
        <end position="59"/>
    </location>
</feature>
<keyword evidence="2" id="KW-0813">Transport</keyword>
<evidence type="ECO:0000256" key="6">
    <source>
        <dbReference type="ARBA" id="ARBA00023136"/>
    </source>
</evidence>
<evidence type="ECO:0000313" key="9">
    <source>
        <dbReference type="EMBL" id="MBE1494324.1"/>
    </source>
</evidence>
<dbReference type="PROSITE" id="PS50850">
    <property type="entry name" value="MFS"/>
    <property type="match status" value="1"/>
</dbReference>
<protein>
    <submittedName>
        <fullName evidence="9">MFS family permease</fullName>
    </submittedName>
</protein>
<feature type="transmembrane region" description="Helical" evidence="7">
    <location>
        <begin position="299"/>
        <end position="318"/>
    </location>
</feature>
<dbReference type="EMBL" id="JADBEG010000001">
    <property type="protein sequence ID" value="MBE1494324.1"/>
    <property type="molecule type" value="Genomic_DNA"/>
</dbReference>
<accession>A0ABR9HTS7</accession>
<dbReference type="PANTHER" id="PTHR23513:SF6">
    <property type="entry name" value="MAJOR FACILITATOR SUPERFAMILY ASSOCIATED DOMAIN-CONTAINING PROTEIN"/>
    <property type="match status" value="1"/>
</dbReference>
<sequence length="392" mass="39877">MPRLPYRRLWWATGVDTLGTGAFTAAMPLLTVTVTRDPRLVSLVATAAALPWLLLALPAGALADRHDRAGLMWRAQAGQAALAGALAVAVACGGAGIPVFVVVAFGLGTGDVVFGTAAQAILPDLLPPSDLPRANGRQQAITTVAQQFAGPPLGSALFGVAAALPFGLDAVSFAVSAAVVATLSRRARGGARRSGVREGLTWLRRHRLLRTLALLLGVNAFCGQLATVTLALLATEVVHIGARGYGVLLAGAAAGSVLGGLVNARLVARIGTRAALVTALTVNAGAFAEIGLSPSAVPMGAFLAVSGFATTLWNIVAIGLRQRLVPPALLGRVTGAYRLLGWGLIPAGTLAGGLVAHGLGLRAPYLVAAVVRGLALVPALPILLRELRDAVR</sequence>
<evidence type="ECO:0000256" key="3">
    <source>
        <dbReference type="ARBA" id="ARBA00022475"/>
    </source>
</evidence>
<feature type="transmembrane region" description="Helical" evidence="7">
    <location>
        <begin position="212"/>
        <end position="234"/>
    </location>
</feature>
<dbReference type="InterPro" id="IPR010290">
    <property type="entry name" value="TM_effector"/>
</dbReference>
<feature type="transmembrane region" description="Helical" evidence="7">
    <location>
        <begin position="339"/>
        <end position="359"/>
    </location>
</feature>
<dbReference type="Pfam" id="PF05977">
    <property type="entry name" value="MFS_3"/>
    <property type="match status" value="1"/>
</dbReference>
<feature type="transmembrane region" description="Helical" evidence="7">
    <location>
        <begin position="240"/>
        <end position="262"/>
    </location>
</feature>
<evidence type="ECO:0000256" key="2">
    <source>
        <dbReference type="ARBA" id="ARBA00022448"/>
    </source>
</evidence>
<feature type="transmembrane region" description="Helical" evidence="7">
    <location>
        <begin position="80"/>
        <end position="107"/>
    </location>
</feature>
<comment type="caution">
    <text evidence="9">The sequence shown here is derived from an EMBL/GenBank/DDBJ whole genome shotgun (WGS) entry which is preliminary data.</text>
</comment>
<keyword evidence="10" id="KW-1185">Reference proteome</keyword>
<dbReference type="InterPro" id="IPR036259">
    <property type="entry name" value="MFS_trans_sf"/>
</dbReference>
<proteinExistence type="predicted"/>
<keyword evidence="3" id="KW-1003">Cell membrane</keyword>
<keyword evidence="4 7" id="KW-0812">Transmembrane</keyword>
<feature type="transmembrane region" description="Helical" evidence="7">
    <location>
        <begin position="156"/>
        <end position="183"/>
    </location>
</feature>
<comment type="subcellular location">
    <subcellularLocation>
        <location evidence="1">Cell membrane</location>
        <topology evidence="1">Multi-pass membrane protein</topology>
    </subcellularLocation>
</comment>
<name>A0ABR9HTS7_9PSEU</name>
<dbReference type="CDD" id="cd06173">
    <property type="entry name" value="MFS_MefA_like"/>
    <property type="match status" value="1"/>
</dbReference>
<evidence type="ECO:0000259" key="8">
    <source>
        <dbReference type="PROSITE" id="PS50850"/>
    </source>
</evidence>
<feature type="domain" description="Major facilitator superfamily (MFS) profile" evidence="8">
    <location>
        <begin position="208"/>
        <end position="392"/>
    </location>
</feature>
<keyword evidence="6 7" id="KW-0472">Membrane</keyword>
<evidence type="ECO:0000256" key="4">
    <source>
        <dbReference type="ARBA" id="ARBA00022692"/>
    </source>
</evidence>
<dbReference type="InterPro" id="IPR020846">
    <property type="entry name" value="MFS_dom"/>
</dbReference>
<evidence type="ECO:0000313" key="10">
    <source>
        <dbReference type="Proteomes" id="UP000631670"/>
    </source>
</evidence>
<evidence type="ECO:0000256" key="7">
    <source>
        <dbReference type="SAM" id="Phobius"/>
    </source>
</evidence>
<dbReference type="Gene3D" id="1.20.1250.20">
    <property type="entry name" value="MFS general substrate transporter like domains"/>
    <property type="match status" value="1"/>
</dbReference>
<evidence type="ECO:0000256" key="1">
    <source>
        <dbReference type="ARBA" id="ARBA00004651"/>
    </source>
</evidence>
<dbReference type="Proteomes" id="UP000631670">
    <property type="component" value="Unassembled WGS sequence"/>
</dbReference>
<evidence type="ECO:0000256" key="5">
    <source>
        <dbReference type="ARBA" id="ARBA00022989"/>
    </source>
</evidence>
<dbReference type="RefSeq" id="WP_086863140.1">
    <property type="nucleotide sequence ID" value="NZ_JADBEG010000001.1"/>
</dbReference>
<feature type="transmembrane region" description="Helical" evidence="7">
    <location>
        <begin position="365"/>
        <end position="384"/>
    </location>
</feature>
<organism evidence="9 10">
    <name type="scientific">Amycolatopsis lexingtonensis</name>
    <dbReference type="NCBI Taxonomy" id="218822"/>
    <lineage>
        <taxon>Bacteria</taxon>
        <taxon>Bacillati</taxon>
        <taxon>Actinomycetota</taxon>
        <taxon>Actinomycetes</taxon>
        <taxon>Pseudonocardiales</taxon>
        <taxon>Pseudonocardiaceae</taxon>
        <taxon>Amycolatopsis</taxon>
    </lineage>
</organism>
<feature type="transmembrane region" description="Helical" evidence="7">
    <location>
        <begin position="9"/>
        <end position="34"/>
    </location>
</feature>
<reference evidence="9 10" key="1">
    <citation type="submission" date="2020-10" db="EMBL/GenBank/DDBJ databases">
        <title>Sequencing the genomes of 1000 actinobacteria strains.</title>
        <authorList>
            <person name="Klenk H.-P."/>
        </authorList>
    </citation>
    <scope>NUCLEOTIDE SEQUENCE [LARGE SCALE GENOMIC DNA]</scope>
    <source>
        <strain evidence="9 10">DSM 44653</strain>
    </source>
</reference>
<dbReference type="SUPFAM" id="SSF103473">
    <property type="entry name" value="MFS general substrate transporter"/>
    <property type="match status" value="1"/>
</dbReference>
<gene>
    <name evidence="9" type="ORF">H4696_001424</name>
</gene>
<feature type="transmembrane region" description="Helical" evidence="7">
    <location>
        <begin position="274"/>
        <end position="293"/>
    </location>
</feature>